<dbReference type="InterPro" id="IPR050291">
    <property type="entry name" value="CDF_Transporter"/>
</dbReference>
<keyword evidence="4 7" id="KW-1133">Transmembrane helix</keyword>
<dbReference type="Gene3D" id="1.20.1510.10">
    <property type="entry name" value="Cation efflux protein transmembrane domain"/>
    <property type="match status" value="1"/>
</dbReference>
<feature type="domain" description="Cation efflux protein transmembrane" evidence="8">
    <location>
        <begin position="155"/>
        <end position="346"/>
    </location>
</feature>
<dbReference type="Pfam" id="PF01545">
    <property type="entry name" value="Cation_efflux"/>
    <property type="match status" value="1"/>
</dbReference>
<proteinExistence type="predicted"/>
<dbReference type="PANTHER" id="PTHR43840:SF4">
    <property type="entry name" value="CDF DIVALENT METAL CATION TRANSPORTER (EUROFUNG)"/>
    <property type="match status" value="1"/>
</dbReference>
<dbReference type="AlphaFoldDB" id="A0AAW0D8Q8"/>
<dbReference type="GO" id="GO:0016020">
    <property type="term" value="C:membrane"/>
    <property type="evidence" value="ECO:0007669"/>
    <property type="project" value="UniProtKB-SubCell"/>
</dbReference>
<dbReference type="SUPFAM" id="SSF160240">
    <property type="entry name" value="Cation efflux protein cytoplasmic domain-like"/>
    <property type="match status" value="1"/>
</dbReference>
<feature type="transmembrane region" description="Helical" evidence="7">
    <location>
        <begin position="259"/>
        <end position="278"/>
    </location>
</feature>
<dbReference type="SUPFAM" id="SSF161111">
    <property type="entry name" value="Cation efflux protein transmembrane domain-like"/>
    <property type="match status" value="1"/>
</dbReference>
<dbReference type="EMBL" id="JAWWNJ010000009">
    <property type="protein sequence ID" value="KAK7048124.1"/>
    <property type="molecule type" value="Genomic_DNA"/>
</dbReference>
<dbReference type="FunFam" id="1.20.1510.10:FF:000005">
    <property type="entry name" value="Putative Cation diffusion facilitator 1"/>
    <property type="match status" value="1"/>
</dbReference>
<name>A0AAW0D8Q8_9AGAR</name>
<comment type="caution">
    <text evidence="9">The sequence shown here is derived from an EMBL/GenBank/DDBJ whole genome shotgun (WGS) entry which is preliminary data.</text>
</comment>
<evidence type="ECO:0000256" key="4">
    <source>
        <dbReference type="ARBA" id="ARBA00022989"/>
    </source>
</evidence>
<evidence type="ECO:0000256" key="5">
    <source>
        <dbReference type="ARBA" id="ARBA00023136"/>
    </source>
</evidence>
<accession>A0AAW0D8Q8</accession>
<feature type="transmembrane region" description="Helical" evidence="7">
    <location>
        <begin position="151"/>
        <end position="173"/>
    </location>
</feature>
<sequence>MASVTALRGTTRSPTTLPPKPRRPRAATLLLSSPAACGHEMIRCVPGEFEKYRKSDDELNSLKKQGLREFYQRQNEILDGFKEVEEVLTSTLPDDLFGTFARRPILQSPNGSGPTIMSPVAADEDLAERQPLLSSPDTDTRAQKRERMDKFALNVNILVNILLLGSKGAAVLASSSVSLLASFVDSALDFLSTLIIWGADFAAKREDAGSKYPTGKKRFEPLGVLIFSVCMIASFSQVLVESVKKLFDQESGEIGTVSLFGKATMVATIVIKTVIWIWCARFKSSGIQALAQDAKNDVFFNVFSLIIPWVGEILSIRQLDPLGGAFLSLYIISEWVQTLLENFVKLSGRIASNDHHFRILYLILRFQPVLEVSYLEVYHVGDELIVEADVIFASDTPLTYAHDVGETIQTSIEALDLVSRAYVHLDYSSANPMQHSGVTKPKQDISA</sequence>
<keyword evidence="2" id="KW-0813">Transport</keyword>
<feature type="region of interest" description="Disordered" evidence="6">
    <location>
        <begin position="1"/>
        <end position="24"/>
    </location>
</feature>
<protein>
    <submittedName>
        <fullName evidence="9">Cation diffusion facilitator</fullName>
    </submittedName>
</protein>
<dbReference type="InterPro" id="IPR036837">
    <property type="entry name" value="Cation_efflux_CTD_sf"/>
</dbReference>
<evidence type="ECO:0000256" key="2">
    <source>
        <dbReference type="ARBA" id="ARBA00022448"/>
    </source>
</evidence>
<evidence type="ECO:0000256" key="1">
    <source>
        <dbReference type="ARBA" id="ARBA00004141"/>
    </source>
</evidence>
<feature type="transmembrane region" description="Helical" evidence="7">
    <location>
        <begin position="298"/>
        <end position="316"/>
    </location>
</feature>
<keyword evidence="10" id="KW-1185">Reference proteome</keyword>
<dbReference type="GO" id="GO:0008324">
    <property type="term" value="F:monoatomic cation transmembrane transporter activity"/>
    <property type="evidence" value="ECO:0007669"/>
    <property type="project" value="InterPro"/>
</dbReference>
<dbReference type="InterPro" id="IPR027469">
    <property type="entry name" value="Cation_efflux_TMD_sf"/>
</dbReference>
<dbReference type="InterPro" id="IPR058533">
    <property type="entry name" value="Cation_efflux_TM"/>
</dbReference>
<dbReference type="GO" id="GO:0098771">
    <property type="term" value="P:inorganic ion homeostasis"/>
    <property type="evidence" value="ECO:0007669"/>
    <property type="project" value="UniProtKB-ARBA"/>
</dbReference>
<dbReference type="Proteomes" id="UP001362999">
    <property type="component" value="Unassembled WGS sequence"/>
</dbReference>
<evidence type="ECO:0000256" key="6">
    <source>
        <dbReference type="SAM" id="MobiDB-lite"/>
    </source>
</evidence>
<feature type="transmembrane region" description="Helical" evidence="7">
    <location>
        <begin position="179"/>
        <end position="199"/>
    </location>
</feature>
<evidence type="ECO:0000259" key="8">
    <source>
        <dbReference type="Pfam" id="PF01545"/>
    </source>
</evidence>
<feature type="transmembrane region" description="Helical" evidence="7">
    <location>
        <begin position="219"/>
        <end position="239"/>
    </location>
</feature>
<evidence type="ECO:0000313" key="9">
    <source>
        <dbReference type="EMBL" id="KAK7048124.1"/>
    </source>
</evidence>
<comment type="subcellular location">
    <subcellularLocation>
        <location evidence="1">Membrane</location>
        <topology evidence="1">Multi-pass membrane protein</topology>
    </subcellularLocation>
</comment>
<evidence type="ECO:0000256" key="7">
    <source>
        <dbReference type="SAM" id="Phobius"/>
    </source>
</evidence>
<evidence type="ECO:0000256" key="3">
    <source>
        <dbReference type="ARBA" id="ARBA00022692"/>
    </source>
</evidence>
<organism evidence="9 10">
    <name type="scientific">Favolaschia claudopus</name>
    <dbReference type="NCBI Taxonomy" id="2862362"/>
    <lineage>
        <taxon>Eukaryota</taxon>
        <taxon>Fungi</taxon>
        <taxon>Dikarya</taxon>
        <taxon>Basidiomycota</taxon>
        <taxon>Agaricomycotina</taxon>
        <taxon>Agaricomycetes</taxon>
        <taxon>Agaricomycetidae</taxon>
        <taxon>Agaricales</taxon>
        <taxon>Marasmiineae</taxon>
        <taxon>Mycenaceae</taxon>
        <taxon>Favolaschia</taxon>
    </lineage>
</organism>
<keyword evidence="5 7" id="KW-0472">Membrane</keyword>
<dbReference type="Gene3D" id="3.30.70.1350">
    <property type="entry name" value="Cation efflux protein, cytoplasmic domain"/>
    <property type="match status" value="1"/>
</dbReference>
<dbReference type="PANTHER" id="PTHR43840">
    <property type="entry name" value="MITOCHONDRIAL METAL TRANSPORTER 1-RELATED"/>
    <property type="match status" value="1"/>
</dbReference>
<reference evidence="9 10" key="1">
    <citation type="journal article" date="2024" name="J Genomics">
        <title>Draft genome sequencing and assembly of Favolaschia claudopus CIRM-BRFM 2984 isolated from oak limbs.</title>
        <authorList>
            <person name="Navarro D."/>
            <person name="Drula E."/>
            <person name="Chaduli D."/>
            <person name="Cazenave R."/>
            <person name="Ahrendt S."/>
            <person name="Wang J."/>
            <person name="Lipzen A."/>
            <person name="Daum C."/>
            <person name="Barry K."/>
            <person name="Grigoriev I.V."/>
            <person name="Favel A."/>
            <person name="Rosso M.N."/>
            <person name="Martin F."/>
        </authorList>
    </citation>
    <scope>NUCLEOTIDE SEQUENCE [LARGE SCALE GENOMIC DNA]</scope>
    <source>
        <strain evidence="9 10">CIRM-BRFM 2984</strain>
    </source>
</reference>
<keyword evidence="3 7" id="KW-0812">Transmembrane</keyword>
<evidence type="ECO:0000313" key="10">
    <source>
        <dbReference type="Proteomes" id="UP001362999"/>
    </source>
</evidence>
<dbReference type="GO" id="GO:0030003">
    <property type="term" value="P:intracellular monoatomic cation homeostasis"/>
    <property type="evidence" value="ECO:0007669"/>
    <property type="project" value="UniProtKB-ARBA"/>
</dbReference>
<gene>
    <name evidence="9" type="ORF">R3P38DRAFT_2867517</name>
</gene>